<proteinExistence type="predicted"/>
<comment type="caution">
    <text evidence="1">The sequence shown here is derived from an EMBL/GenBank/DDBJ whole genome shotgun (WGS) entry which is preliminary data.</text>
</comment>
<sequence length="62" mass="6871">MAKIGVSRIASKTYKFLKGFGGVLKGILKLPCDKDDKVKDQKKAHDEEKLVILDDLQGKKLA</sequence>
<dbReference type="AlphaFoldDB" id="A0A1D1W2Y9"/>
<evidence type="ECO:0000313" key="1">
    <source>
        <dbReference type="EMBL" id="GAV07626.1"/>
    </source>
</evidence>
<reference evidence="1 2" key="1">
    <citation type="journal article" date="2016" name="Nat. Commun.">
        <title>Extremotolerant tardigrade genome and improved radiotolerance of human cultured cells by tardigrade-unique protein.</title>
        <authorList>
            <person name="Hashimoto T."/>
            <person name="Horikawa D.D."/>
            <person name="Saito Y."/>
            <person name="Kuwahara H."/>
            <person name="Kozuka-Hata H."/>
            <person name="Shin-I T."/>
            <person name="Minakuchi Y."/>
            <person name="Ohishi K."/>
            <person name="Motoyama A."/>
            <person name="Aizu T."/>
            <person name="Enomoto A."/>
            <person name="Kondo K."/>
            <person name="Tanaka S."/>
            <person name="Hara Y."/>
            <person name="Koshikawa S."/>
            <person name="Sagara H."/>
            <person name="Miura T."/>
            <person name="Yokobori S."/>
            <person name="Miyagawa K."/>
            <person name="Suzuki Y."/>
            <person name="Kubo T."/>
            <person name="Oyama M."/>
            <person name="Kohara Y."/>
            <person name="Fujiyama A."/>
            <person name="Arakawa K."/>
            <person name="Katayama T."/>
            <person name="Toyoda A."/>
            <person name="Kunieda T."/>
        </authorList>
    </citation>
    <scope>NUCLEOTIDE SEQUENCE [LARGE SCALE GENOMIC DNA]</scope>
    <source>
        <strain evidence="1 2">YOKOZUNA-1</strain>
    </source>
</reference>
<organism evidence="1 2">
    <name type="scientific">Ramazzottius varieornatus</name>
    <name type="common">Water bear</name>
    <name type="synonym">Tardigrade</name>
    <dbReference type="NCBI Taxonomy" id="947166"/>
    <lineage>
        <taxon>Eukaryota</taxon>
        <taxon>Metazoa</taxon>
        <taxon>Ecdysozoa</taxon>
        <taxon>Tardigrada</taxon>
        <taxon>Eutardigrada</taxon>
        <taxon>Parachela</taxon>
        <taxon>Hypsibioidea</taxon>
        <taxon>Ramazzottiidae</taxon>
        <taxon>Ramazzottius</taxon>
    </lineage>
</organism>
<protein>
    <submittedName>
        <fullName evidence="1">Uncharacterized protein</fullName>
    </submittedName>
</protein>
<accession>A0A1D1W2Y9</accession>
<dbReference type="Proteomes" id="UP000186922">
    <property type="component" value="Unassembled WGS sequence"/>
</dbReference>
<evidence type="ECO:0000313" key="2">
    <source>
        <dbReference type="Proteomes" id="UP000186922"/>
    </source>
</evidence>
<name>A0A1D1W2Y9_RAMVA</name>
<keyword evidence="2" id="KW-1185">Reference proteome</keyword>
<dbReference type="EMBL" id="BDGG01000015">
    <property type="protein sequence ID" value="GAV07626.1"/>
    <property type="molecule type" value="Genomic_DNA"/>
</dbReference>
<gene>
    <name evidence="1" type="primary">RvY_17441-1</name>
    <name evidence="1" type="synonym">RvY_17441.1</name>
    <name evidence="1" type="ORF">RvY_17441</name>
</gene>